<dbReference type="RefSeq" id="WP_390278225.1">
    <property type="nucleotide sequence ID" value="NZ_JBHUDK010000016.1"/>
</dbReference>
<dbReference type="AlphaFoldDB" id="A0ABD6CS39"/>
<evidence type="ECO:0000313" key="2">
    <source>
        <dbReference type="EMBL" id="MFD1600595.1"/>
    </source>
</evidence>
<dbReference type="InterPro" id="IPR029063">
    <property type="entry name" value="SAM-dependent_MTases_sf"/>
</dbReference>
<dbReference type="GO" id="GO:0008168">
    <property type="term" value="F:methyltransferase activity"/>
    <property type="evidence" value="ECO:0007669"/>
    <property type="project" value="UniProtKB-KW"/>
</dbReference>
<sequence length="226" mass="25712">MSTQEEFDEWAASGKDRGMEDHHWHTAKDALSAIPVEEGDVILDLGTGSGYALRALSQTHYLSQGIGLDGSPAMAQNAREYTDAVNVSYTIGDFHHLPFADESFDHVWSMEAFFFAEEPVQLLTEIRRVLRSGGTLFCAVNFYQESKHTHKYQDQIDVPMFLWSQQEYRDLFREAGLDVAAQTTIPDEEIEIPPKDEFPTEEWETRDAMVDRYRTWGTLLTIGVAP</sequence>
<dbReference type="InterPro" id="IPR013216">
    <property type="entry name" value="Methyltransf_11"/>
</dbReference>
<comment type="caution">
    <text evidence="2">The sequence shown here is derived from an EMBL/GenBank/DDBJ whole genome shotgun (WGS) entry which is preliminary data.</text>
</comment>
<evidence type="ECO:0000313" key="3">
    <source>
        <dbReference type="Proteomes" id="UP001597085"/>
    </source>
</evidence>
<reference evidence="2 3" key="1">
    <citation type="journal article" date="2019" name="Int. J. Syst. Evol. Microbiol.">
        <title>The Global Catalogue of Microorganisms (GCM) 10K type strain sequencing project: providing services to taxonomists for standard genome sequencing and annotation.</title>
        <authorList>
            <consortium name="The Broad Institute Genomics Platform"/>
            <consortium name="The Broad Institute Genome Sequencing Center for Infectious Disease"/>
            <person name="Wu L."/>
            <person name="Ma J."/>
        </authorList>
    </citation>
    <scope>NUCLEOTIDE SEQUENCE [LARGE SCALE GENOMIC DNA]</scope>
    <source>
        <strain evidence="2 3">CGMCC 1.12121</strain>
    </source>
</reference>
<dbReference type="EC" id="2.1.1.-" evidence="2"/>
<gene>
    <name evidence="2" type="ORF">ACFSBX_16775</name>
</gene>
<keyword evidence="2" id="KW-0808">Transferase</keyword>
<accession>A0ABD6CS39</accession>
<dbReference type="PANTHER" id="PTHR43861">
    <property type="entry name" value="TRANS-ACONITATE 2-METHYLTRANSFERASE-RELATED"/>
    <property type="match status" value="1"/>
</dbReference>
<dbReference type="PANTHER" id="PTHR43861:SF1">
    <property type="entry name" value="TRANS-ACONITATE 2-METHYLTRANSFERASE"/>
    <property type="match status" value="1"/>
</dbReference>
<dbReference type="Proteomes" id="UP001597085">
    <property type="component" value="Unassembled WGS sequence"/>
</dbReference>
<proteinExistence type="predicted"/>
<dbReference type="Pfam" id="PF08241">
    <property type="entry name" value="Methyltransf_11"/>
    <property type="match status" value="1"/>
</dbReference>
<keyword evidence="3" id="KW-1185">Reference proteome</keyword>
<name>A0ABD6CS39_9EURY</name>
<organism evidence="2 3">
    <name type="scientific">Halobellus rarus</name>
    <dbReference type="NCBI Taxonomy" id="1126237"/>
    <lineage>
        <taxon>Archaea</taxon>
        <taxon>Methanobacteriati</taxon>
        <taxon>Methanobacteriota</taxon>
        <taxon>Stenosarchaea group</taxon>
        <taxon>Halobacteria</taxon>
        <taxon>Halobacteriales</taxon>
        <taxon>Haloferacaceae</taxon>
        <taxon>Halobellus</taxon>
    </lineage>
</organism>
<protein>
    <submittedName>
        <fullName evidence="2">Class I SAM-dependent methyltransferase</fullName>
        <ecNumber evidence="2">2.1.1.-</ecNumber>
    </submittedName>
</protein>
<dbReference type="GO" id="GO:0032259">
    <property type="term" value="P:methylation"/>
    <property type="evidence" value="ECO:0007669"/>
    <property type="project" value="UniProtKB-KW"/>
</dbReference>
<dbReference type="CDD" id="cd02440">
    <property type="entry name" value="AdoMet_MTases"/>
    <property type="match status" value="1"/>
</dbReference>
<keyword evidence="2" id="KW-0489">Methyltransferase</keyword>
<dbReference type="EMBL" id="JBHUDK010000016">
    <property type="protein sequence ID" value="MFD1600595.1"/>
    <property type="molecule type" value="Genomic_DNA"/>
</dbReference>
<dbReference type="SUPFAM" id="SSF53335">
    <property type="entry name" value="S-adenosyl-L-methionine-dependent methyltransferases"/>
    <property type="match status" value="1"/>
</dbReference>
<feature type="domain" description="Methyltransferase type 11" evidence="1">
    <location>
        <begin position="43"/>
        <end position="138"/>
    </location>
</feature>
<evidence type="ECO:0000259" key="1">
    <source>
        <dbReference type="Pfam" id="PF08241"/>
    </source>
</evidence>
<dbReference type="Gene3D" id="3.40.50.150">
    <property type="entry name" value="Vaccinia Virus protein VP39"/>
    <property type="match status" value="1"/>
</dbReference>